<reference evidence="1 2" key="1">
    <citation type="journal article" date="2019" name="Appl. Microbiol. Biotechnol.">
        <title>Differential efficiency of wild type rhizogenic strains for rol gene transformation of plants.</title>
        <authorList>
            <person name="Desmet S."/>
            <person name="De Keyser E."/>
            <person name="Van Vaerenbergh J."/>
            <person name="Baeyen S."/>
            <person name="Van Huylenbroeck J."/>
            <person name="Geelen D."/>
            <person name="Dhooghe E."/>
        </authorList>
    </citation>
    <scope>NUCLEOTIDE SEQUENCE [LARGE SCALE GENOMIC DNA]</scope>
    <source>
        <strain evidence="1 2">GBBC3283</strain>
    </source>
</reference>
<evidence type="ECO:0000313" key="1">
    <source>
        <dbReference type="EMBL" id="TRA96864.1"/>
    </source>
</evidence>
<keyword evidence="2" id="KW-1185">Reference proteome</keyword>
<proteinExistence type="predicted"/>
<organism evidence="1 2">
    <name type="scientific">Agrobacterium salinitolerans</name>
    <dbReference type="NCBI Taxonomy" id="1183413"/>
    <lineage>
        <taxon>Bacteria</taxon>
        <taxon>Pseudomonadati</taxon>
        <taxon>Pseudomonadota</taxon>
        <taxon>Alphaproteobacteria</taxon>
        <taxon>Hyphomicrobiales</taxon>
        <taxon>Rhizobiaceae</taxon>
        <taxon>Rhizobium/Agrobacterium group</taxon>
        <taxon>Agrobacterium</taxon>
    </lineage>
</organism>
<dbReference type="EMBL" id="SGNZ01000001">
    <property type="protein sequence ID" value="TRA96864.1"/>
    <property type="molecule type" value="Genomic_DNA"/>
</dbReference>
<accession>A0ABY3BY61</accession>
<protein>
    <submittedName>
        <fullName evidence="1">Uncharacterized protein</fullName>
    </submittedName>
</protein>
<dbReference type="RefSeq" id="WP_142911568.1">
    <property type="nucleotide sequence ID" value="NZ_JAPZLP010000001.1"/>
</dbReference>
<name>A0ABY3BY61_9HYPH</name>
<evidence type="ECO:0000313" key="2">
    <source>
        <dbReference type="Proteomes" id="UP000319481"/>
    </source>
</evidence>
<sequence>MISHFGDRSERRGEAADWVGVSARTIDAWCSASDPRVISAELLMELAVGATISEASIMEADQIYDVVNGDEIITTLRDAGQAAYIADLRGYEVVRRDGKPVRLTEEQQVRSRLRKIIASGHLTLRQISQWVGGDEYAVVDRIMELRSRTHKTLYDFTIDRIDREIKHGYDESWDWIGAAA</sequence>
<dbReference type="Proteomes" id="UP000319481">
    <property type="component" value="Unassembled WGS sequence"/>
</dbReference>
<gene>
    <name evidence="1" type="ORF">EXN23_01085</name>
</gene>
<comment type="caution">
    <text evidence="1">The sequence shown here is derived from an EMBL/GenBank/DDBJ whole genome shotgun (WGS) entry which is preliminary data.</text>
</comment>